<feature type="domain" description="TF-B3" evidence="6">
    <location>
        <begin position="251"/>
        <end position="350"/>
    </location>
</feature>
<dbReference type="InterPro" id="IPR015300">
    <property type="entry name" value="DNA-bd_pseudobarrel_sf"/>
</dbReference>
<keyword evidence="2" id="KW-0805">Transcription regulation</keyword>
<sequence>HLLKRTKFSSTSLGYNWLTVIITHHQDLKISRNNGVLVGNFEKKNYEYINHLFVIAVLHKFSKNLISELPSHSTMAYHHGRVDGYSPEPYHFFKVILESTIRDGKLGIPHKFAKDYGSKLSSPVFFEVPNGEVWELELMKLDGKLWVQNGWRKFTEHYSLELGHFLVFRYQRNCRFHVLIFDRSASEIHYPYANNISTDMTKKPVLQCPRPPKIMRASNNGFSATKGNEKSKALERASSAIKSGNPFFLVFMQPTYVGLHSKVSCLSIPKEFSRKYLMDQGDVILCDSSGNTWSAQYRATLGMNGQPYVKLLNGWDAFVRDNNLQVGDVCAFELIDCIDISFQVVIYSSKKADFHGSPAQMEAGMTLTRSECLEPVKARETAFHREMKVREKALQRALAFTSENPFFVVVLRPSYVQSHALCISNDFTRKHFKTTLTNIGIALRLSNGKSWPAEYHQRSIGNPNARICNGWRAFVNDNKLKVGDVCVFELVSDTQISVKVIIFQAIADEDSHPSQGASEEALGLTSQSAKAPLIFRRVVLPLHLKEDCVDIPFRFVEQYFEPNVQKLILQVADRTWPVEITSNPRIRIAKLTSGWIKFARENSLREGDICVYELDTVDNNLLKVSISKYAS</sequence>
<dbReference type="eggNOG" id="ENOG502S27N">
    <property type="taxonomic scope" value="Eukaryota"/>
</dbReference>
<comment type="subcellular location">
    <subcellularLocation>
        <location evidence="1">Nucleus</location>
    </subcellularLocation>
</comment>
<reference evidence="7 8" key="1">
    <citation type="journal article" date="2012" name="Nature">
        <title>Repeated polyploidization of Gossypium genomes and the evolution of spinnable cotton fibres.</title>
        <authorList>
            <person name="Paterson A.H."/>
            <person name="Wendel J.F."/>
            <person name="Gundlach H."/>
            <person name="Guo H."/>
            <person name="Jenkins J."/>
            <person name="Jin D."/>
            <person name="Llewellyn D."/>
            <person name="Showmaker K.C."/>
            <person name="Shu S."/>
            <person name="Udall J."/>
            <person name="Yoo M.J."/>
            <person name="Byers R."/>
            <person name="Chen W."/>
            <person name="Doron-Faigenboim A."/>
            <person name="Duke M.V."/>
            <person name="Gong L."/>
            <person name="Grimwood J."/>
            <person name="Grover C."/>
            <person name="Grupp K."/>
            <person name="Hu G."/>
            <person name="Lee T.H."/>
            <person name="Li J."/>
            <person name="Lin L."/>
            <person name="Liu T."/>
            <person name="Marler B.S."/>
            <person name="Page J.T."/>
            <person name="Roberts A.W."/>
            <person name="Romanel E."/>
            <person name="Sanders W.S."/>
            <person name="Szadkowski E."/>
            <person name="Tan X."/>
            <person name="Tang H."/>
            <person name="Xu C."/>
            <person name="Wang J."/>
            <person name="Wang Z."/>
            <person name="Zhang D."/>
            <person name="Zhang L."/>
            <person name="Ashrafi H."/>
            <person name="Bedon F."/>
            <person name="Bowers J.E."/>
            <person name="Brubaker C.L."/>
            <person name="Chee P.W."/>
            <person name="Das S."/>
            <person name="Gingle A.R."/>
            <person name="Haigler C.H."/>
            <person name="Harker D."/>
            <person name="Hoffmann L.V."/>
            <person name="Hovav R."/>
            <person name="Jones D.C."/>
            <person name="Lemke C."/>
            <person name="Mansoor S."/>
            <person name="ur Rahman M."/>
            <person name="Rainville L.N."/>
            <person name="Rambani A."/>
            <person name="Reddy U.K."/>
            <person name="Rong J.K."/>
            <person name="Saranga Y."/>
            <person name="Scheffler B.E."/>
            <person name="Scheffler J.A."/>
            <person name="Stelly D.M."/>
            <person name="Triplett B.A."/>
            <person name="Van Deynze A."/>
            <person name="Vaslin M.F."/>
            <person name="Waghmare V.N."/>
            <person name="Walford S.A."/>
            <person name="Wright R.J."/>
            <person name="Zaki E.A."/>
            <person name="Zhang T."/>
            <person name="Dennis E.S."/>
            <person name="Mayer K.F."/>
            <person name="Peterson D.G."/>
            <person name="Rokhsar D.S."/>
            <person name="Wang X."/>
            <person name="Schmutz J."/>
        </authorList>
    </citation>
    <scope>NUCLEOTIDE SEQUENCE [LARGE SCALE GENOMIC DNA]</scope>
</reference>
<evidence type="ECO:0000256" key="4">
    <source>
        <dbReference type="ARBA" id="ARBA00023163"/>
    </source>
</evidence>
<dbReference type="InterPro" id="IPR003340">
    <property type="entry name" value="B3_DNA-bd"/>
</dbReference>
<keyword evidence="4" id="KW-0804">Transcription</keyword>
<dbReference type="Pfam" id="PF02362">
    <property type="entry name" value="B3"/>
    <property type="match status" value="4"/>
</dbReference>
<dbReference type="CDD" id="cd10017">
    <property type="entry name" value="B3_DNA"/>
    <property type="match status" value="4"/>
</dbReference>
<gene>
    <name evidence="7" type="ORF">B456_007G209200</name>
</gene>
<evidence type="ECO:0000256" key="1">
    <source>
        <dbReference type="ARBA" id="ARBA00004123"/>
    </source>
</evidence>
<dbReference type="OMA" id="SKEYVME"/>
<evidence type="ECO:0000256" key="2">
    <source>
        <dbReference type="ARBA" id="ARBA00023015"/>
    </source>
</evidence>
<evidence type="ECO:0000313" key="7">
    <source>
        <dbReference type="EMBL" id="KJB43600.1"/>
    </source>
</evidence>
<dbReference type="EMBL" id="CM001746">
    <property type="protein sequence ID" value="KJB43600.1"/>
    <property type="molecule type" value="Genomic_DNA"/>
</dbReference>
<dbReference type="PANTHER" id="PTHR31391:SF81">
    <property type="entry name" value="TF-B3 DOMAIN-CONTAINING PROTEIN"/>
    <property type="match status" value="1"/>
</dbReference>
<dbReference type="PROSITE" id="PS50863">
    <property type="entry name" value="B3"/>
    <property type="match status" value="4"/>
</dbReference>
<dbReference type="SUPFAM" id="SSF101936">
    <property type="entry name" value="DNA-binding pseudobarrel domain"/>
    <property type="match status" value="4"/>
</dbReference>
<dbReference type="Gene3D" id="2.40.330.10">
    <property type="entry name" value="DNA-binding pseudobarrel domain"/>
    <property type="match status" value="4"/>
</dbReference>
<name>A0A0D2TIU7_GOSRA</name>
<dbReference type="GO" id="GO:0005634">
    <property type="term" value="C:nucleus"/>
    <property type="evidence" value="ECO:0007669"/>
    <property type="project" value="UniProtKB-SubCell"/>
</dbReference>
<dbReference type="Proteomes" id="UP000032304">
    <property type="component" value="Chromosome 7"/>
</dbReference>
<dbReference type="InterPro" id="IPR044837">
    <property type="entry name" value="REM16-like"/>
</dbReference>
<evidence type="ECO:0000256" key="3">
    <source>
        <dbReference type="ARBA" id="ARBA00023125"/>
    </source>
</evidence>
<accession>A0A0D2TIU7</accession>
<feature type="domain" description="TF-B3" evidence="6">
    <location>
        <begin position="534"/>
        <end position="630"/>
    </location>
</feature>
<proteinExistence type="predicted"/>
<dbReference type="PANTHER" id="PTHR31391">
    <property type="entry name" value="B3 DOMAIN-CONTAINING PROTEIN OS11G0197600-RELATED"/>
    <property type="match status" value="1"/>
</dbReference>
<keyword evidence="3" id="KW-0238">DNA-binding</keyword>
<dbReference type="GO" id="GO:0003677">
    <property type="term" value="F:DNA binding"/>
    <property type="evidence" value="ECO:0007669"/>
    <property type="project" value="UniProtKB-KW"/>
</dbReference>
<evidence type="ECO:0000313" key="8">
    <source>
        <dbReference type="Proteomes" id="UP000032304"/>
    </source>
</evidence>
<evidence type="ECO:0000256" key="5">
    <source>
        <dbReference type="ARBA" id="ARBA00023242"/>
    </source>
</evidence>
<organism evidence="7 8">
    <name type="scientific">Gossypium raimondii</name>
    <name type="common">Peruvian cotton</name>
    <name type="synonym">Gossypium klotzschianum subsp. raimondii</name>
    <dbReference type="NCBI Taxonomy" id="29730"/>
    <lineage>
        <taxon>Eukaryota</taxon>
        <taxon>Viridiplantae</taxon>
        <taxon>Streptophyta</taxon>
        <taxon>Embryophyta</taxon>
        <taxon>Tracheophyta</taxon>
        <taxon>Spermatophyta</taxon>
        <taxon>Magnoliopsida</taxon>
        <taxon>eudicotyledons</taxon>
        <taxon>Gunneridae</taxon>
        <taxon>Pentapetalae</taxon>
        <taxon>rosids</taxon>
        <taxon>malvids</taxon>
        <taxon>Malvales</taxon>
        <taxon>Malvaceae</taxon>
        <taxon>Malvoideae</taxon>
        <taxon>Gossypium</taxon>
    </lineage>
</organism>
<protein>
    <recommendedName>
        <fullName evidence="6">TF-B3 domain-containing protein</fullName>
    </recommendedName>
</protein>
<dbReference type="Gramene" id="KJB43600">
    <property type="protein sequence ID" value="KJB43600"/>
    <property type="gene ID" value="B456_007G209200"/>
</dbReference>
<feature type="non-terminal residue" evidence="7">
    <location>
        <position position="1"/>
    </location>
</feature>
<evidence type="ECO:0000259" key="6">
    <source>
        <dbReference type="PROSITE" id="PS50863"/>
    </source>
</evidence>
<feature type="domain" description="TF-B3" evidence="6">
    <location>
        <begin position="406"/>
        <end position="506"/>
    </location>
</feature>
<dbReference type="AlphaFoldDB" id="A0A0D2TIU7"/>
<keyword evidence="8" id="KW-1185">Reference proteome</keyword>
<keyword evidence="5" id="KW-0539">Nucleus</keyword>
<dbReference type="SMART" id="SM01019">
    <property type="entry name" value="B3"/>
    <property type="match status" value="4"/>
</dbReference>
<feature type="domain" description="TF-B3" evidence="6">
    <location>
        <begin position="91"/>
        <end position="184"/>
    </location>
</feature>